<dbReference type="Pfam" id="PF13185">
    <property type="entry name" value="GAF_2"/>
    <property type="match status" value="2"/>
</dbReference>
<dbReference type="Gene3D" id="3.30.450.20">
    <property type="entry name" value="PAS domain"/>
    <property type="match status" value="7"/>
</dbReference>
<keyword evidence="2" id="KW-0418">Kinase</keyword>
<keyword evidence="3" id="KW-0597">Phosphoprotein</keyword>
<feature type="domain" description="PAS" evidence="6">
    <location>
        <begin position="277"/>
        <end position="321"/>
    </location>
</feature>
<dbReference type="Gene3D" id="2.10.70.100">
    <property type="match status" value="1"/>
</dbReference>
<dbReference type="Pfam" id="PF00072">
    <property type="entry name" value="Response_reg"/>
    <property type="match status" value="1"/>
</dbReference>
<evidence type="ECO:0008006" key="10">
    <source>
        <dbReference type="Google" id="ProtNLM"/>
    </source>
</evidence>
<evidence type="ECO:0000256" key="2">
    <source>
        <dbReference type="ARBA" id="ARBA00022777"/>
    </source>
</evidence>
<feature type="domain" description="PAS" evidence="6">
    <location>
        <begin position="152"/>
        <end position="222"/>
    </location>
</feature>
<dbReference type="InterPro" id="IPR000700">
    <property type="entry name" value="PAS-assoc_C"/>
</dbReference>
<dbReference type="NCBIfam" id="TIGR00229">
    <property type="entry name" value="sensory_box"/>
    <property type="match status" value="3"/>
</dbReference>
<feature type="domain" description="PAC" evidence="7">
    <location>
        <begin position="367"/>
        <end position="419"/>
    </location>
</feature>
<evidence type="ECO:0000256" key="3">
    <source>
        <dbReference type="PROSITE-ProRule" id="PRU00169"/>
    </source>
</evidence>
<dbReference type="InterPro" id="IPR029016">
    <property type="entry name" value="GAF-like_dom_sf"/>
</dbReference>
<dbReference type="InterPro" id="IPR000014">
    <property type="entry name" value="PAS"/>
</dbReference>
<accession>A0A2H4V9J0</accession>
<dbReference type="SMART" id="SM00091">
    <property type="entry name" value="PAS"/>
    <property type="match status" value="5"/>
</dbReference>
<dbReference type="SUPFAM" id="SSF55781">
    <property type="entry name" value="GAF domain-like"/>
    <property type="match status" value="2"/>
</dbReference>
<feature type="domain" description="PAS" evidence="6">
    <location>
        <begin position="975"/>
        <end position="1048"/>
    </location>
</feature>
<proteinExistence type="predicted"/>
<evidence type="ECO:0000259" key="7">
    <source>
        <dbReference type="PROSITE" id="PS50113"/>
    </source>
</evidence>
<dbReference type="SMART" id="SM00065">
    <property type="entry name" value="GAF"/>
    <property type="match status" value="2"/>
</dbReference>
<dbReference type="InterPro" id="IPR011495">
    <property type="entry name" value="Sig_transdc_His_kin_sub2_dim/P"/>
</dbReference>
<dbReference type="PROSITE" id="PS50112">
    <property type="entry name" value="PAS"/>
    <property type="match status" value="4"/>
</dbReference>
<dbReference type="PANTHER" id="PTHR43065:SF23">
    <property type="entry name" value="SENSOR HISTIDINE KINASE PDTAS"/>
    <property type="match status" value="1"/>
</dbReference>
<dbReference type="CDD" id="cd17534">
    <property type="entry name" value="REC_DC-like"/>
    <property type="match status" value="1"/>
</dbReference>
<evidence type="ECO:0000259" key="6">
    <source>
        <dbReference type="PROSITE" id="PS50112"/>
    </source>
</evidence>
<protein>
    <recommendedName>
        <fullName evidence="10">PAS domain S-box protein</fullName>
    </recommendedName>
</protein>
<gene>
    <name evidence="8" type="ORF">BK007_01170</name>
</gene>
<dbReference type="SMART" id="SM00448">
    <property type="entry name" value="REC"/>
    <property type="match status" value="1"/>
</dbReference>
<name>A0A2H4V9J0_9EURY</name>
<dbReference type="CDD" id="cd00130">
    <property type="entry name" value="PAS"/>
    <property type="match status" value="4"/>
</dbReference>
<dbReference type="InterPro" id="IPR001610">
    <property type="entry name" value="PAC"/>
</dbReference>
<dbReference type="SMART" id="SM00387">
    <property type="entry name" value="HATPase_c"/>
    <property type="match status" value="1"/>
</dbReference>
<keyword evidence="1" id="KW-0808">Transferase</keyword>
<evidence type="ECO:0000313" key="8">
    <source>
        <dbReference type="EMBL" id="AUB54762.1"/>
    </source>
</evidence>
<dbReference type="InterPro" id="IPR036890">
    <property type="entry name" value="HATPase_C_sf"/>
</dbReference>
<dbReference type="EMBL" id="CP017766">
    <property type="protein sequence ID" value="AUB54762.1"/>
    <property type="molecule type" value="Genomic_DNA"/>
</dbReference>
<dbReference type="InterPro" id="IPR003594">
    <property type="entry name" value="HATPase_dom"/>
</dbReference>
<dbReference type="SMART" id="SM00086">
    <property type="entry name" value="PAC"/>
    <property type="match status" value="4"/>
</dbReference>
<dbReference type="Pfam" id="PF07568">
    <property type="entry name" value="HisKA_2"/>
    <property type="match status" value="1"/>
</dbReference>
<dbReference type="InterPro" id="IPR003018">
    <property type="entry name" value="GAF"/>
</dbReference>
<dbReference type="InterPro" id="IPR011006">
    <property type="entry name" value="CheY-like_superfamily"/>
</dbReference>
<dbReference type="PANTHER" id="PTHR43065">
    <property type="entry name" value="SENSOR HISTIDINE KINASE"/>
    <property type="match status" value="1"/>
</dbReference>
<dbReference type="GO" id="GO:0000160">
    <property type="term" value="P:phosphorelay signal transduction system"/>
    <property type="evidence" value="ECO:0007669"/>
    <property type="project" value="InterPro"/>
</dbReference>
<dbReference type="Gene3D" id="3.30.450.40">
    <property type="match status" value="2"/>
</dbReference>
<feature type="domain" description="Histidine kinase" evidence="4">
    <location>
        <begin position="1291"/>
        <end position="1484"/>
    </location>
</feature>
<feature type="domain" description="PAC" evidence="7">
    <location>
        <begin position="224"/>
        <end position="276"/>
    </location>
</feature>
<dbReference type="PROSITE" id="PS50110">
    <property type="entry name" value="RESPONSE_REGULATORY"/>
    <property type="match status" value="1"/>
</dbReference>
<dbReference type="Pfam" id="PF13426">
    <property type="entry name" value="PAS_9"/>
    <property type="match status" value="4"/>
</dbReference>
<dbReference type="GO" id="GO:0016301">
    <property type="term" value="F:kinase activity"/>
    <property type="evidence" value="ECO:0007669"/>
    <property type="project" value="UniProtKB-KW"/>
</dbReference>
<dbReference type="SUPFAM" id="SSF52172">
    <property type="entry name" value="CheY-like"/>
    <property type="match status" value="1"/>
</dbReference>
<dbReference type="InterPro" id="IPR001789">
    <property type="entry name" value="Sig_transdc_resp-reg_receiver"/>
</dbReference>
<evidence type="ECO:0000259" key="4">
    <source>
        <dbReference type="PROSITE" id="PS50109"/>
    </source>
</evidence>
<dbReference type="PROSITE" id="PS50109">
    <property type="entry name" value="HIS_KIN"/>
    <property type="match status" value="1"/>
</dbReference>
<dbReference type="InterPro" id="IPR005467">
    <property type="entry name" value="His_kinase_dom"/>
</dbReference>
<evidence type="ECO:0000259" key="5">
    <source>
        <dbReference type="PROSITE" id="PS50110"/>
    </source>
</evidence>
<feature type="domain" description="PAC" evidence="7">
    <location>
        <begin position="493"/>
        <end position="543"/>
    </location>
</feature>
<dbReference type="InterPro" id="IPR035965">
    <property type="entry name" value="PAS-like_dom_sf"/>
</dbReference>
<dbReference type="Pfam" id="PF02518">
    <property type="entry name" value="HATPase_c"/>
    <property type="match status" value="1"/>
</dbReference>
<dbReference type="Gene3D" id="3.30.565.10">
    <property type="entry name" value="Histidine kinase-like ATPase, C-terminal domain"/>
    <property type="match status" value="1"/>
</dbReference>
<dbReference type="Proteomes" id="UP000232806">
    <property type="component" value="Chromosome"/>
</dbReference>
<dbReference type="Gene3D" id="3.40.50.2300">
    <property type="match status" value="1"/>
</dbReference>
<dbReference type="SUPFAM" id="SSF55874">
    <property type="entry name" value="ATPase domain of HSP90 chaperone/DNA topoisomerase II/histidine kinase"/>
    <property type="match status" value="1"/>
</dbReference>
<evidence type="ECO:0000256" key="1">
    <source>
        <dbReference type="ARBA" id="ARBA00022679"/>
    </source>
</evidence>
<feature type="modified residue" description="4-aspartylphosphate" evidence="3">
    <location>
        <position position="76"/>
    </location>
</feature>
<dbReference type="SUPFAM" id="SSF55785">
    <property type="entry name" value="PYP-like sensor domain (PAS domain)"/>
    <property type="match status" value="6"/>
</dbReference>
<feature type="domain" description="PAC" evidence="7">
    <location>
        <begin position="626"/>
        <end position="678"/>
    </location>
</feature>
<reference evidence="8 9" key="1">
    <citation type="submission" date="2016-10" db="EMBL/GenBank/DDBJ databases">
        <title>Comparative genomics between deep and shallow subseafloor isolates.</title>
        <authorList>
            <person name="Ishii S."/>
            <person name="Miller J.R."/>
            <person name="Sutton G."/>
            <person name="Suzuki S."/>
            <person name="Methe B."/>
            <person name="Inagaki F."/>
            <person name="Imachi H."/>
        </authorList>
    </citation>
    <scope>NUCLEOTIDE SEQUENCE [LARGE SCALE GENOMIC DNA]</scope>
    <source>
        <strain evidence="8 9">MO-MB1</strain>
    </source>
</reference>
<feature type="domain" description="Response regulatory" evidence="5">
    <location>
        <begin position="26"/>
        <end position="140"/>
    </location>
</feature>
<feature type="domain" description="PAS" evidence="6">
    <location>
        <begin position="420"/>
        <end position="489"/>
    </location>
</feature>
<dbReference type="PROSITE" id="PS50113">
    <property type="entry name" value="PAC"/>
    <property type="match status" value="4"/>
</dbReference>
<sequence length="1489" mass="170984">MKVIDLRIIINQLVVIGAVVFLVRKKILLVEDDGIEAMDIKRTLESFDYEVPYVASSGGEAIKKALEIQPDLILMDIVLKGEINGIDAAHKIKELSIPLIYLTAHSEDSTVQKAKFTEPYGYIIKPYDSSELKYAIELALYKSKMEKRLKESEMRYRFIVEAANEGIWSMGADFNTTYVNQKMAEMLGYNAEEMLGKPVTSFMFEEDIPDHEEHIKSRLEGVSENYERRLKHKDGSEVFTLVAATVLKDINGNFNGSFGMFTDITHRKEMEKQLNDSTSQLFHIIDNSPILQFVIDKNHRVLYWNQAMASYSGISPEEIIGTDQHWKAFYNGKRPCLADLILDGDILPVEKWYSGKYKESEYLKGVYEVEDYFPSMGETGKWLHFTAAPIKDSEGKIIWVLETLEDITERKKAEYALRESEEKFRVLAENAPVSIVVYQDDKTVYVNDYAAKISGYSKEELYVMNFWDAFHPDDQELIKRRGKARLRGAEVSKKYEVRYITKSGELRYIVLSAGKIIYGGKPAVLAILVDITEHKIVENRLKKSEECLMMGMGMAKLVYWEYDIKNDLFTFDDQFYSLYGTSTKQEGGNKMSSQEYANRFVPTEERALVGEEVAKALETDDPNYSSAIQHSIIRSDGERRFIIVRIRMLLDDNGQKIGTRGVNQDITELILAEEKLARSESKYRAIFDNIKSAVAVYNAIDGGSDFVFKDFNHAAEEIEKIKMENVVGKKVTEVFPAVVEFGLMEVFKRVWETGKPEKHPVSIYKDERIEGWRENYVYKLPSDDIVAVYDDLTEIKQYEEELEQNQNRLRSLVRILQYRAESVQDFLDYAVEEAIGLTGSKIGYIYHYHEEREEFILNTWSKDVMDECSITDQPTVYKLEKTGIWGEAVRQRKPIILNDFQAEHPLKKGYPEVHAPIHKFMTLPLFAGGKIVAVVGMANKETNYTETDILQLELLMDGVWKVVDTQRAEEALKKSEIRYRAIFENTGTATAISEDNTILSLVNEEFANLTGFSKKEIENKMTWAHFFVEEEIPRMKEYHKLRRVDPNAVPRNYETVFKDRWGNTKEVYMSVAMLPDTKKSLVSVLDITEKKESRKKLRQELKINQSLANVYVPLISPLTTIQDISIVILKEVLSLTGSEHGFVATIDPENQDLLNQTLTRMMHGCEVYADGEIPEEIRFHVGVDGKYPGLWGHCLNIKEAFYTNNAQKHPSSKGAPSGHVKIDKFLAVPVFIDDEPMGEIALANPLKKDYSKHDLKAVKRIADFFALAIQRKGYEEQINRSLDEKDLLLREIHHRVKNNMQIISSILNLQSFTVTDPELLDILKQNQNRIKSMAMIHEKLYQSPNLLQIDFSDYLNSLTADLVYTYLIKDRGIEIDLDLEKDIMLNIETSIPCGLIYSELLSNSIKHAFPDIKGRIKVKLKRLDDYIMLNVSDNGIGLPQEIDFIKTDTLGLQLINSLVKQIDGTIKLDRVNGTSFTVKFQELKYKDRM</sequence>
<organism evidence="8 9">
    <name type="scientific">Methanobacterium subterraneum</name>
    <dbReference type="NCBI Taxonomy" id="59277"/>
    <lineage>
        <taxon>Archaea</taxon>
        <taxon>Methanobacteriati</taxon>
        <taxon>Methanobacteriota</taxon>
        <taxon>Methanomada group</taxon>
        <taxon>Methanobacteria</taxon>
        <taxon>Methanobacteriales</taxon>
        <taxon>Methanobacteriaceae</taxon>
        <taxon>Methanobacterium</taxon>
    </lineage>
</organism>
<evidence type="ECO:0000313" key="9">
    <source>
        <dbReference type="Proteomes" id="UP000232806"/>
    </source>
</evidence>